<evidence type="ECO:0000313" key="2">
    <source>
        <dbReference type="EMBL" id="MBF0971100.1"/>
    </source>
</evidence>
<dbReference type="RefSeq" id="WP_303764673.1">
    <property type="nucleotide sequence ID" value="NZ_JABZGR010000039.1"/>
</dbReference>
<dbReference type="Proteomes" id="UP000704068">
    <property type="component" value="Unassembled WGS sequence"/>
</dbReference>
<comment type="caution">
    <text evidence="2">The sequence shown here is derived from an EMBL/GenBank/DDBJ whole genome shotgun (WGS) entry which is preliminary data.</text>
</comment>
<gene>
    <name evidence="2" type="ORF">HXK21_08705</name>
</gene>
<dbReference type="EMBL" id="JABZGR010000039">
    <property type="protein sequence ID" value="MBF0971100.1"/>
    <property type="molecule type" value="Genomic_DNA"/>
</dbReference>
<protein>
    <submittedName>
        <fullName evidence="2">Uncharacterized protein</fullName>
    </submittedName>
</protein>
<proteinExistence type="predicted"/>
<sequence length="115" mass="12745">MAAANNKQTKENNTKISAEARTKETCPPSGAPNAPLYFSFASTRQRKSITAHTKTAGNRGLTSEKRLLALPRGRFSIKASSEISGKEIPQQKKSEQSIWQTKKSFYLCTRLTAIR</sequence>
<feature type="region of interest" description="Disordered" evidence="1">
    <location>
        <begin position="1"/>
        <end position="38"/>
    </location>
</feature>
<accession>A0A929RXH0</accession>
<feature type="compositionally biased region" description="Basic and acidic residues" evidence="1">
    <location>
        <begin position="8"/>
        <end position="24"/>
    </location>
</feature>
<organism evidence="2 3">
    <name type="scientific">Alloprevotella tannerae</name>
    <dbReference type="NCBI Taxonomy" id="76122"/>
    <lineage>
        <taxon>Bacteria</taxon>
        <taxon>Pseudomonadati</taxon>
        <taxon>Bacteroidota</taxon>
        <taxon>Bacteroidia</taxon>
        <taxon>Bacteroidales</taxon>
        <taxon>Prevotellaceae</taxon>
        <taxon>Alloprevotella</taxon>
    </lineage>
</organism>
<name>A0A929RXH0_9BACT</name>
<reference evidence="2" key="1">
    <citation type="submission" date="2020-04" db="EMBL/GenBank/DDBJ databases">
        <title>Deep metagenomics examines the oral microbiome during advanced dental caries in children, revealing novel taxa and co-occurrences with host molecules.</title>
        <authorList>
            <person name="Baker J.L."/>
            <person name="Morton J.T."/>
            <person name="Dinis M."/>
            <person name="Alvarez R."/>
            <person name="Tran N.C."/>
            <person name="Knight R."/>
            <person name="Edlund A."/>
        </authorList>
    </citation>
    <scope>NUCLEOTIDE SEQUENCE</scope>
    <source>
        <strain evidence="2">JCVI_34_bin.1</strain>
    </source>
</reference>
<evidence type="ECO:0000256" key="1">
    <source>
        <dbReference type="SAM" id="MobiDB-lite"/>
    </source>
</evidence>
<evidence type="ECO:0000313" key="3">
    <source>
        <dbReference type="Proteomes" id="UP000704068"/>
    </source>
</evidence>
<dbReference type="AlphaFoldDB" id="A0A929RXH0"/>